<keyword evidence="3" id="KW-1185">Reference proteome</keyword>
<accession>A0A4R4Z4B1</accession>
<protein>
    <submittedName>
        <fullName evidence="2">Uncharacterized protein</fullName>
    </submittedName>
</protein>
<keyword evidence="1" id="KW-1133">Transmembrane helix</keyword>
<keyword evidence="1" id="KW-0812">Transmembrane</keyword>
<gene>
    <name evidence="2" type="ORF">E1263_30565</name>
</gene>
<evidence type="ECO:0000256" key="1">
    <source>
        <dbReference type="SAM" id="Phobius"/>
    </source>
</evidence>
<evidence type="ECO:0000313" key="3">
    <source>
        <dbReference type="Proteomes" id="UP000295124"/>
    </source>
</evidence>
<organism evidence="2 3">
    <name type="scientific">Kribbella antibiotica</name>
    <dbReference type="NCBI Taxonomy" id="190195"/>
    <lineage>
        <taxon>Bacteria</taxon>
        <taxon>Bacillati</taxon>
        <taxon>Actinomycetota</taxon>
        <taxon>Actinomycetes</taxon>
        <taxon>Propionibacteriales</taxon>
        <taxon>Kribbellaceae</taxon>
        <taxon>Kribbella</taxon>
    </lineage>
</organism>
<dbReference type="RefSeq" id="WP_132173639.1">
    <property type="nucleotide sequence ID" value="NZ_SMKX01000118.1"/>
</dbReference>
<keyword evidence="1" id="KW-0472">Membrane</keyword>
<dbReference type="EMBL" id="SMKX01000118">
    <property type="protein sequence ID" value="TDD50902.1"/>
    <property type="molecule type" value="Genomic_DNA"/>
</dbReference>
<sequence length="318" mass="34194">MVQTQSSPPVSPFVEPWRPSPRAKTVIALVAAGVVVLCAATYVVQRVWLTPEAAVEGYFGALEDRDATKAASYIKDSNTSISDILKSEQYVPPTKLKVDKVEGDDAKTAKVSFFIGDKQVSGEIPLHHKEKLTLGLFRGWGINGDRPSIQISAAAPVDVQVNGKPLPEDAKESRLLQVFPGRYVVSVAENQLLESTPITVDAGFGENEVTLEPRIKATAQSAAEAQVKEYLNGCVTKNVETCPFTSSITKPVWKIDTYPTLELRIGDDGAVVVETKSSGKATVTGTGYGGYPVNDQPSFTVAGLLIVEQGKLKFQPES</sequence>
<dbReference type="Proteomes" id="UP000295124">
    <property type="component" value="Unassembled WGS sequence"/>
</dbReference>
<evidence type="ECO:0000313" key="2">
    <source>
        <dbReference type="EMBL" id="TDD50902.1"/>
    </source>
</evidence>
<dbReference type="AlphaFoldDB" id="A0A4R4Z4B1"/>
<dbReference type="OrthoDB" id="3818356at2"/>
<proteinExistence type="predicted"/>
<reference evidence="2 3" key="1">
    <citation type="submission" date="2019-03" db="EMBL/GenBank/DDBJ databases">
        <title>Draft genome sequences of novel Actinobacteria.</title>
        <authorList>
            <person name="Sahin N."/>
            <person name="Ay H."/>
            <person name="Saygin H."/>
        </authorList>
    </citation>
    <scope>NUCLEOTIDE SEQUENCE [LARGE SCALE GENOMIC DNA]</scope>
    <source>
        <strain evidence="2 3">JCM 13523</strain>
    </source>
</reference>
<feature type="transmembrane region" description="Helical" evidence="1">
    <location>
        <begin position="26"/>
        <end position="44"/>
    </location>
</feature>
<comment type="caution">
    <text evidence="2">The sequence shown here is derived from an EMBL/GenBank/DDBJ whole genome shotgun (WGS) entry which is preliminary data.</text>
</comment>
<name>A0A4R4Z4B1_9ACTN</name>